<dbReference type="GO" id="GO:0009712">
    <property type="term" value="P:catechol-containing compound metabolic process"/>
    <property type="evidence" value="ECO:0007669"/>
    <property type="project" value="InterPro"/>
</dbReference>
<evidence type="ECO:0000256" key="6">
    <source>
        <dbReference type="ARBA" id="ARBA00023004"/>
    </source>
</evidence>
<dbReference type="InterPro" id="IPR015889">
    <property type="entry name" value="Intradiol_dOase_core"/>
</dbReference>
<dbReference type="RefSeq" id="WP_059379273.1">
    <property type="nucleotide sequence ID" value="NZ_CP061008.1"/>
</dbReference>
<protein>
    <submittedName>
        <fullName evidence="8">Catechol 1,2-dioxygenase</fullName>
    </submittedName>
</protein>
<accession>A0A424W4G4</accession>
<dbReference type="EMBL" id="QVXO01000081">
    <property type="protein sequence ID" value="RPJ88094.1"/>
    <property type="molecule type" value="Genomic_DNA"/>
</dbReference>
<dbReference type="InterPro" id="IPR000627">
    <property type="entry name" value="Intradiol_dOase_C"/>
</dbReference>
<sequence length="304" mass="33179">MAEYTQQQLLDLVNSSQVNPGNDRVRQITQRIVSDLFRAIDDLDIKPDEFWAGVDWLARLGASGQLGLITAGLGFDRLIDIREEEADEAAGRAAGTPRAIEGPLYIAGAPLSDGEARLDEDPAAGTVLVMEGQVRDVDGNPVAGALVDVWHANELGRYSHFDPDQADYHLRRKIKTDAQGRYRFRSFIPPGYAIPPNSATSELFVALGRHGNRPAHIHFLVAAEGQRTLTTQVNIPGDTFLDDDFAFATRDGLVVELQPNTPAAGYESLGVNAPFTRVCFDFVVQPALDADEARPQARMDRATA</sequence>
<organism evidence="8 9">
    <name type="scientific">Alcaligenes xylosoxydans xylosoxydans</name>
    <name type="common">Achromobacter xylosoxidans</name>
    <dbReference type="NCBI Taxonomy" id="85698"/>
    <lineage>
        <taxon>Bacteria</taxon>
        <taxon>Pseudomonadati</taxon>
        <taxon>Pseudomonadota</taxon>
        <taxon>Betaproteobacteria</taxon>
        <taxon>Burkholderiales</taxon>
        <taxon>Alcaligenaceae</taxon>
        <taxon>Achromobacter</taxon>
    </lineage>
</organism>
<evidence type="ECO:0000256" key="1">
    <source>
        <dbReference type="ARBA" id="ARBA00001965"/>
    </source>
</evidence>
<dbReference type="PANTHER" id="PTHR33711:SF7">
    <property type="entry name" value="INTRADIOL RING-CLEAVAGE DIOXYGENASES DOMAIN-CONTAINING PROTEIN-RELATED"/>
    <property type="match status" value="1"/>
</dbReference>
<reference evidence="8 9" key="1">
    <citation type="submission" date="2018-08" db="EMBL/GenBank/DDBJ databases">
        <title>Achromobacter xylosoxidans Genome sequencing and assembly.</title>
        <authorList>
            <person name="Wang R."/>
            <person name="Rensing C."/>
            <person name="Li Y."/>
        </authorList>
    </citation>
    <scope>NUCLEOTIDE SEQUENCE [LARGE SCALE GENOMIC DNA]</scope>
    <source>
        <strain evidence="8 9">GD003A</strain>
    </source>
</reference>
<feature type="domain" description="Intradiol ring-cleavage dioxygenases" evidence="7">
    <location>
        <begin position="130"/>
        <end position="158"/>
    </location>
</feature>
<gene>
    <name evidence="8" type="ORF">DY367_29605</name>
</gene>
<name>A0A424W4G4_ALCXX</name>
<dbReference type="Gene3D" id="2.60.130.10">
    <property type="entry name" value="Aromatic compound dioxygenase"/>
    <property type="match status" value="1"/>
</dbReference>
<comment type="caution">
    <text evidence="8">The sequence shown here is derived from an EMBL/GenBank/DDBJ whole genome shotgun (WGS) entry which is preliminary data.</text>
</comment>
<dbReference type="AlphaFoldDB" id="A0A424W4G4"/>
<dbReference type="PANTHER" id="PTHR33711">
    <property type="entry name" value="DIOXYGENASE, PUTATIVE (AFU_ORTHOLOGUE AFUA_2G02910)-RELATED"/>
    <property type="match status" value="1"/>
</dbReference>
<dbReference type="InterPro" id="IPR050770">
    <property type="entry name" value="Intradiol_RC_Dioxygenase"/>
</dbReference>
<evidence type="ECO:0000313" key="8">
    <source>
        <dbReference type="EMBL" id="RPJ88094.1"/>
    </source>
</evidence>
<dbReference type="Pfam" id="PF00775">
    <property type="entry name" value="Dioxygenase_C"/>
    <property type="match status" value="1"/>
</dbReference>
<dbReference type="PROSITE" id="PS00083">
    <property type="entry name" value="INTRADIOL_DIOXYGENAS"/>
    <property type="match status" value="1"/>
</dbReference>
<comment type="cofactor">
    <cofactor evidence="1">
        <name>Fe(3+)</name>
        <dbReference type="ChEBI" id="CHEBI:29034"/>
    </cofactor>
</comment>
<dbReference type="GO" id="GO:0008199">
    <property type="term" value="F:ferric iron binding"/>
    <property type="evidence" value="ECO:0007669"/>
    <property type="project" value="InterPro"/>
</dbReference>
<proteinExistence type="inferred from homology"/>
<keyword evidence="3" id="KW-0479">Metal-binding</keyword>
<evidence type="ECO:0000256" key="4">
    <source>
        <dbReference type="ARBA" id="ARBA00022964"/>
    </source>
</evidence>
<keyword evidence="5" id="KW-0560">Oxidoreductase</keyword>
<evidence type="ECO:0000259" key="7">
    <source>
        <dbReference type="PROSITE" id="PS00083"/>
    </source>
</evidence>
<evidence type="ECO:0000256" key="3">
    <source>
        <dbReference type="ARBA" id="ARBA00022723"/>
    </source>
</evidence>
<evidence type="ECO:0000313" key="9">
    <source>
        <dbReference type="Proteomes" id="UP000285324"/>
    </source>
</evidence>
<evidence type="ECO:0000256" key="5">
    <source>
        <dbReference type="ARBA" id="ARBA00023002"/>
    </source>
</evidence>
<dbReference type="GO" id="GO:0018576">
    <property type="term" value="F:catechol 1,2-dioxygenase activity"/>
    <property type="evidence" value="ECO:0007669"/>
    <property type="project" value="InterPro"/>
</dbReference>
<comment type="similarity">
    <text evidence="2">Belongs to the intradiol ring-cleavage dioxygenase family.</text>
</comment>
<keyword evidence="4 8" id="KW-0223">Dioxygenase</keyword>
<evidence type="ECO:0000256" key="2">
    <source>
        <dbReference type="ARBA" id="ARBA00007825"/>
    </source>
</evidence>
<keyword evidence="6" id="KW-0408">Iron</keyword>
<dbReference type="Proteomes" id="UP000285324">
    <property type="component" value="Unassembled WGS sequence"/>
</dbReference>
<dbReference type="InterPro" id="IPR007535">
    <property type="entry name" value="Catechol_dOase_N"/>
</dbReference>
<dbReference type="SUPFAM" id="SSF49482">
    <property type="entry name" value="Aromatic compound dioxygenase"/>
    <property type="match status" value="1"/>
</dbReference>
<dbReference type="Pfam" id="PF04444">
    <property type="entry name" value="Dioxygenase_N"/>
    <property type="match status" value="1"/>
</dbReference>
<dbReference type="OrthoDB" id="9800887at2"/>